<name>K0X1Z5_9BACT</name>
<dbReference type="eggNOG" id="ENOG5033PR4">
    <property type="taxonomic scope" value="Bacteria"/>
</dbReference>
<sequence length="400" mass="46122">MPHRLFVLLFGILFIGLLPGSARQFPDKIWHKLDSIQNYRTEFTYTVTLPLTDSEINYRAELSYRKNPIDTLCGYSYLIDYKAENDTCPYANFMAYDNGDYFRFDRDRLREYHHREDKEPFAHRGNNPGVHRSGLFTELFPAEISRQLKTFVGKKDCLVQFFPDTLVQDRLCDAILVNDSVKGELSRTILYTFDTHDGMPLYRETENNPGHLGSQTVTVKYSGNDTDTKFPSDYFGETNLLENYGEIFLRFREGTYAASDRVGQKSPEFSHKWGEHRFSSDQLKGQNCLLLFLDERGEFCKQALQIAESVSLQENLTPVILYIEKQPENIENRSGAIILEYTGKTAGEYGVTGYPTLFLLDPEGTIRFVKIGYSPLLAEELELAVRQILHDRPIQAQKNK</sequence>
<protein>
    <recommendedName>
        <fullName evidence="1">Thioredoxin domain-containing protein</fullName>
    </recommendedName>
</protein>
<dbReference type="HOGENOM" id="CLU_703326_0_0_10"/>
<evidence type="ECO:0000313" key="2">
    <source>
        <dbReference type="EMBL" id="EJZ64546.1"/>
    </source>
</evidence>
<dbReference type="RefSeq" id="WP_008861514.1">
    <property type="nucleotide sequence ID" value="NZ_JH815204.1"/>
</dbReference>
<dbReference type="EMBL" id="ADLE01000008">
    <property type="protein sequence ID" value="EJZ64546.1"/>
    <property type="molecule type" value="Genomic_DNA"/>
</dbReference>
<dbReference type="InterPro" id="IPR036249">
    <property type="entry name" value="Thioredoxin-like_sf"/>
</dbReference>
<dbReference type="SUPFAM" id="SSF52833">
    <property type="entry name" value="Thioredoxin-like"/>
    <property type="match status" value="1"/>
</dbReference>
<dbReference type="InterPro" id="IPR013766">
    <property type="entry name" value="Thioredoxin_domain"/>
</dbReference>
<dbReference type="GeneID" id="77848327"/>
<organism evidence="2 3">
    <name type="scientific">Barnesiella intestinihominis YIT 11860</name>
    <dbReference type="NCBI Taxonomy" id="742726"/>
    <lineage>
        <taxon>Bacteria</taxon>
        <taxon>Pseudomonadati</taxon>
        <taxon>Bacteroidota</taxon>
        <taxon>Bacteroidia</taxon>
        <taxon>Bacteroidales</taxon>
        <taxon>Barnesiellaceae</taxon>
        <taxon>Barnesiella</taxon>
    </lineage>
</organism>
<dbReference type="Gene3D" id="3.40.30.10">
    <property type="entry name" value="Glutaredoxin"/>
    <property type="match status" value="1"/>
</dbReference>
<evidence type="ECO:0000313" key="3">
    <source>
        <dbReference type="Proteomes" id="UP000006044"/>
    </source>
</evidence>
<dbReference type="PROSITE" id="PS51352">
    <property type="entry name" value="THIOREDOXIN_2"/>
    <property type="match status" value="1"/>
</dbReference>
<feature type="domain" description="Thioredoxin" evidence="1">
    <location>
        <begin position="260"/>
        <end position="390"/>
    </location>
</feature>
<dbReference type="Proteomes" id="UP000006044">
    <property type="component" value="Unassembled WGS sequence"/>
</dbReference>
<dbReference type="STRING" id="742726.HMPREF9448_01024"/>
<comment type="caution">
    <text evidence="2">The sequence shown here is derived from an EMBL/GenBank/DDBJ whole genome shotgun (WGS) entry which is preliminary data.</text>
</comment>
<dbReference type="OrthoDB" id="1099669at2"/>
<gene>
    <name evidence="2" type="ORF">HMPREF9448_01024</name>
</gene>
<keyword evidence="3" id="KW-1185">Reference proteome</keyword>
<accession>K0X1Z5</accession>
<proteinExistence type="predicted"/>
<evidence type="ECO:0000259" key="1">
    <source>
        <dbReference type="PROSITE" id="PS51352"/>
    </source>
</evidence>
<reference evidence="2 3" key="1">
    <citation type="submission" date="2012-08" db="EMBL/GenBank/DDBJ databases">
        <title>The Genome Sequence of Barnesiella intestinihominis YIT 11860.</title>
        <authorList>
            <consortium name="The Broad Institute Genome Sequencing Platform"/>
            <person name="Earl A."/>
            <person name="Ward D."/>
            <person name="Feldgarden M."/>
            <person name="Gevers D."/>
            <person name="Morotomi M."/>
            <person name="Walker B."/>
            <person name="Young S.K."/>
            <person name="Zeng Q."/>
            <person name="Gargeya S."/>
            <person name="Fitzgerald M."/>
            <person name="Haas B."/>
            <person name="Abouelleil A."/>
            <person name="Alvarado L."/>
            <person name="Arachchi H.M."/>
            <person name="Berlin A.M."/>
            <person name="Chapman S.B."/>
            <person name="Goldberg J."/>
            <person name="Griggs A."/>
            <person name="Gujja S."/>
            <person name="Hansen M."/>
            <person name="Howarth C."/>
            <person name="Imamovic A."/>
            <person name="Larimer J."/>
            <person name="McCowen C."/>
            <person name="Montmayeur A."/>
            <person name="Murphy C."/>
            <person name="Neiman D."/>
            <person name="Pearson M."/>
            <person name="Priest M."/>
            <person name="Roberts A."/>
            <person name="Saif S."/>
            <person name="Shea T."/>
            <person name="Sisk P."/>
            <person name="Sykes S."/>
            <person name="Wortman J."/>
            <person name="Nusbaum C."/>
            <person name="Birren B."/>
        </authorList>
    </citation>
    <scope>NUCLEOTIDE SEQUENCE [LARGE SCALE GENOMIC DNA]</scope>
    <source>
        <strain evidence="2 3">YIT 11860</strain>
    </source>
</reference>
<dbReference type="AlphaFoldDB" id="K0X1Z5"/>